<gene>
    <name evidence="6" type="ORF">VTJ49DRAFT_5558</name>
</gene>
<proteinExistence type="inferred from homology"/>
<keyword evidence="3" id="KW-0808">Transferase</keyword>
<evidence type="ECO:0000256" key="3">
    <source>
        <dbReference type="ARBA" id="ARBA00022679"/>
    </source>
</evidence>
<dbReference type="Proteomes" id="UP001583172">
    <property type="component" value="Unassembled WGS sequence"/>
</dbReference>
<dbReference type="Pfam" id="PF01755">
    <property type="entry name" value="Glyco_transf_25"/>
    <property type="match status" value="1"/>
</dbReference>
<dbReference type="CDD" id="cd06532">
    <property type="entry name" value="Glyco_transf_25"/>
    <property type="match status" value="1"/>
</dbReference>
<accession>A0ABR3V2V7</accession>
<dbReference type="PANTHER" id="PTHR10730">
    <property type="entry name" value="PROCOLLAGEN-LYSINE,2-OXOGLUTARATE 5-DIOXYGENASE/GLYCOSYLTRANSFERASE 25 FAMILY MEMBER"/>
    <property type="match status" value="1"/>
</dbReference>
<evidence type="ECO:0000259" key="5">
    <source>
        <dbReference type="Pfam" id="PF01755"/>
    </source>
</evidence>
<feature type="compositionally biased region" description="Basic and acidic residues" evidence="4">
    <location>
        <begin position="370"/>
        <end position="382"/>
    </location>
</feature>
<dbReference type="InterPro" id="IPR050757">
    <property type="entry name" value="Collagen_mod_GT25"/>
</dbReference>
<keyword evidence="7" id="KW-1185">Reference proteome</keyword>
<comment type="caution">
    <text evidence="6">The sequence shown here is derived from an EMBL/GenBank/DDBJ whole genome shotgun (WGS) entry which is preliminary data.</text>
</comment>
<evidence type="ECO:0000256" key="1">
    <source>
        <dbReference type="ARBA" id="ARBA00006721"/>
    </source>
</evidence>
<feature type="domain" description="Glycosyl transferase family 25" evidence="5">
    <location>
        <begin position="46"/>
        <end position="141"/>
    </location>
</feature>
<dbReference type="PANTHER" id="PTHR10730:SF53">
    <property type="entry name" value="GLYCOSYLTRANSFERASE 25 FAMILY MEMBER"/>
    <property type="match status" value="1"/>
</dbReference>
<evidence type="ECO:0000313" key="6">
    <source>
        <dbReference type="EMBL" id="KAL1836113.1"/>
    </source>
</evidence>
<dbReference type="InterPro" id="IPR002654">
    <property type="entry name" value="Glyco_trans_25"/>
</dbReference>
<protein>
    <recommendedName>
        <fullName evidence="5">Glycosyl transferase family 25 domain-containing protein</fullName>
    </recommendedName>
</protein>
<dbReference type="EMBL" id="JAZGSY010000463">
    <property type="protein sequence ID" value="KAL1836113.1"/>
    <property type="molecule type" value="Genomic_DNA"/>
</dbReference>
<sequence>MMLRARYIAVALVGFFVLLRWYKTPRQFTASDFGPLEPLNSTLGFQHIFAINLPSRTDRRDVLTLAAALTGLNISFMDGVAGADVPDSVLPGNGKRPMGLTVGNKGSWRAHMNVLQRIVQENIITALILEDDADWDVRLKSQMRVFAAAARAFTQPLSSSSSGRTTSDWQPPSEATLAEVYRHSPPTSDPVTNIPISRLITMDLPDSHLSPYGDDWDVLWLGHCGTDFPEEHSATDRSDDPWTPPPLRVTIPDDPTVPSPKHLVPHPFALGDALKKETFTGSDDEDEEWVEGEDLRRRKRYAPHTRVVHAPRRAVCTQAYAVSQRGARRLLWRFGVGMGLTAGWDLVLRDWCDGVYSSSSASHSGSHHRRGEEEKVKRRESGDGEEVVGDGRPPVCVTVQPPLFSHHFGKGKASDISAAGGGFWNRKGELTPYIRLSVRLNLGRLVNGWEPREQWED</sequence>
<reference evidence="6 7" key="1">
    <citation type="journal article" date="2024" name="Commun. Biol.">
        <title>Comparative genomic analysis of thermophilic fungi reveals convergent evolutionary adaptations and gene losses.</title>
        <authorList>
            <person name="Steindorff A.S."/>
            <person name="Aguilar-Pontes M.V."/>
            <person name="Robinson A.J."/>
            <person name="Andreopoulos B."/>
            <person name="LaButti K."/>
            <person name="Kuo A."/>
            <person name="Mondo S."/>
            <person name="Riley R."/>
            <person name="Otillar R."/>
            <person name="Haridas S."/>
            <person name="Lipzen A."/>
            <person name="Grimwood J."/>
            <person name="Schmutz J."/>
            <person name="Clum A."/>
            <person name="Reid I.D."/>
            <person name="Moisan M.C."/>
            <person name="Butler G."/>
            <person name="Nguyen T.T.M."/>
            <person name="Dewar K."/>
            <person name="Conant G."/>
            <person name="Drula E."/>
            <person name="Henrissat B."/>
            <person name="Hansel C."/>
            <person name="Singer S."/>
            <person name="Hutchinson M.I."/>
            <person name="de Vries R.P."/>
            <person name="Natvig D.O."/>
            <person name="Powell A.J."/>
            <person name="Tsang A."/>
            <person name="Grigoriev I.V."/>
        </authorList>
    </citation>
    <scope>NUCLEOTIDE SEQUENCE [LARGE SCALE GENOMIC DNA]</scope>
    <source>
        <strain evidence="6 7">CBS 620.91</strain>
    </source>
</reference>
<organism evidence="6 7">
    <name type="scientific">Humicola insolens</name>
    <name type="common">Soft-rot fungus</name>
    <dbReference type="NCBI Taxonomy" id="85995"/>
    <lineage>
        <taxon>Eukaryota</taxon>
        <taxon>Fungi</taxon>
        <taxon>Dikarya</taxon>
        <taxon>Ascomycota</taxon>
        <taxon>Pezizomycotina</taxon>
        <taxon>Sordariomycetes</taxon>
        <taxon>Sordariomycetidae</taxon>
        <taxon>Sordariales</taxon>
        <taxon>Chaetomiaceae</taxon>
        <taxon>Mycothermus</taxon>
    </lineage>
</organism>
<name>A0ABR3V2V7_HUMIN</name>
<feature type="region of interest" description="Disordered" evidence="4">
    <location>
        <begin position="357"/>
        <end position="392"/>
    </location>
</feature>
<evidence type="ECO:0000313" key="7">
    <source>
        <dbReference type="Proteomes" id="UP001583172"/>
    </source>
</evidence>
<evidence type="ECO:0000256" key="2">
    <source>
        <dbReference type="ARBA" id="ARBA00022676"/>
    </source>
</evidence>
<keyword evidence="2" id="KW-0328">Glycosyltransferase</keyword>
<evidence type="ECO:0000256" key="4">
    <source>
        <dbReference type="SAM" id="MobiDB-lite"/>
    </source>
</evidence>
<comment type="similarity">
    <text evidence="1">Belongs to the glycosyltransferase 25 family.</text>
</comment>